<protein>
    <submittedName>
        <fullName evidence="1">Uncharacterized protein</fullName>
    </submittedName>
</protein>
<name>M6EYP2_9LEPT</name>
<dbReference type="PATRIC" id="fig|1240687.3.peg.4113"/>
<dbReference type="AlphaFoldDB" id="M6EYP2"/>
<comment type="caution">
    <text evidence="1">The sequence shown here is derived from an EMBL/GenBank/DDBJ whole genome shotgun (WGS) entry which is preliminary data.</text>
</comment>
<sequence length="39" mass="4442">MIQYKLNSNNQAIGIKIQNWSVPKFPAKSVMDGKFCKLT</sequence>
<accession>M6EYP2</accession>
<evidence type="ECO:0000313" key="2">
    <source>
        <dbReference type="Proteomes" id="UP000011980"/>
    </source>
</evidence>
<organism evidence="1 2">
    <name type="scientific">Leptospira kirschneri serovar Bulgarica str. Nikolaevo</name>
    <dbReference type="NCBI Taxonomy" id="1240687"/>
    <lineage>
        <taxon>Bacteria</taxon>
        <taxon>Pseudomonadati</taxon>
        <taxon>Spirochaetota</taxon>
        <taxon>Spirochaetia</taxon>
        <taxon>Leptospirales</taxon>
        <taxon>Leptospiraceae</taxon>
        <taxon>Leptospira</taxon>
    </lineage>
</organism>
<evidence type="ECO:0000313" key="1">
    <source>
        <dbReference type="EMBL" id="EMK21235.1"/>
    </source>
</evidence>
<dbReference type="EMBL" id="ANCE01000194">
    <property type="protein sequence ID" value="EMK21235.1"/>
    <property type="molecule type" value="Genomic_DNA"/>
</dbReference>
<reference evidence="1 2" key="1">
    <citation type="submission" date="2013-01" db="EMBL/GenBank/DDBJ databases">
        <authorList>
            <person name="Harkins D.M."/>
            <person name="Durkin A.S."/>
            <person name="Brinkac L.M."/>
            <person name="Haft D.H."/>
            <person name="Selengut J.D."/>
            <person name="Sanka R."/>
            <person name="DePew J."/>
            <person name="Purushe J."/>
            <person name="Galloway R.L."/>
            <person name="Vinetz J.M."/>
            <person name="Sutton G.G."/>
            <person name="Nierman W.C."/>
            <person name="Fouts D.E."/>
        </authorList>
    </citation>
    <scope>NUCLEOTIDE SEQUENCE [LARGE SCALE GENOMIC DNA]</scope>
    <source>
        <strain evidence="1 2">Nikolaevo</strain>
    </source>
</reference>
<proteinExistence type="predicted"/>
<dbReference type="Proteomes" id="UP000011980">
    <property type="component" value="Unassembled WGS sequence"/>
</dbReference>
<gene>
    <name evidence="1" type="ORF">LEP1GSC008_3830</name>
</gene>